<reference evidence="5" key="1">
    <citation type="submission" date="2022-01" db="EMBL/GenBank/DDBJ databases">
        <authorList>
            <person name="King R."/>
        </authorList>
    </citation>
    <scope>NUCLEOTIDE SEQUENCE</scope>
</reference>
<dbReference type="EMBL" id="OU892286">
    <property type="protein sequence ID" value="CAG9761750.1"/>
    <property type="molecule type" value="Genomic_DNA"/>
</dbReference>
<dbReference type="OrthoDB" id="5043642at2759"/>
<evidence type="ECO:0000259" key="4">
    <source>
        <dbReference type="Pfam" id="PF13302"/>
    </source>
</evidence>
<protein>
    <recommendedName>
        <fullName evidence="4">N-acetyltransferase domain-containing protein</fullName>
    </recommendedName>
</protein>
<accession>A0A9N9QKW3</accession>
<evidence type="ECO:0000313" key="5">
    <source>
        <dbReference type="EMBL" id="CAG9761750.1"/>
    </source>
</evidence>
<feature type="domain" description="N-acetyltransferase" evidence="4">
    <location>
        <begin position="24"/>
        <end position="168"/>
    </location>
</feature>
<sequence length="209" mass="24777">MKNPKVQNNKMIINKYTRIIGNHVILVPYKEEHVPKYHQWMTSEELQYFTGSEPLTLEQEYEMQKSWQRDNNKLTFIVLHKNKFEESGNEIDSMIGDTNLFFATPEDRICAEAEIMIAELWARGKKCGWEAMLLMFLYSITHLEVKQFVVKITLDNVPSISMFTKIGFIEVSKSEVFQEATFSKLVDEDWIKWLHENLESFIIDYKYND</sequence>
<evidence type="ECO:0000256" key="1">
    <source>
        <dbReference type="ARBA" id="ARBA00009342"/>
    </source>
</evidence>
<evidence type="ECO:0000256" key="3">
    <source>
        <dbReference type="ARBA" id="ARBA00023315"/>
    </source>
</evidence>
<keyword evidence="6" id="KW-1185">Reference proteome</keyword>
<dbReference type="PANTHER" id="PTHR13256:SF16">
    <property type="entry name" value="ALPHA_BETA-TUBULIN-N-ACETYLTRANSFERASE 9"/>
    <property type="match status" value="1"/>
</dbReference>
<dbReference type="GO" id="GO:0008080">
    <property type="term" value="F:N-acetyltransferase activity"/>
    <property type="evidence" value="ECO:0007669"/>
    <property type="project" value="InterPro"/>
</dbReference>
<gene>
    <name evidence="5" type="ORF">CEUTPL_LOCUS2444</name>
</gene>
<evidence type="ECO:0000313" key="6">
    <source>
        <dbReference type="Proteomes" id="UP001152799"/>
    </source>
</evidence>
<dbReference type="Proteomes" id="UP001152799">
    <property type="component" value="Chromosome 10"/>
</dbReference>
<name>A0A9N9QKW3_9CUCU</name>
<evidence type="ECO:0000256" key="2">
    <source>
        <dbReference type="ARBA" id="ARBA00022679"/>
    </source>
</evidence>
<keyword evidence="3" id="KW-0012">Acyltransferase</keyword>
<dbReference type="PANTHER" id="PTHR13256">
    <property type="entry name" value="N-ACETYLTRANSFERASE 9"/>
    <property type="match status" value="1"/>
</dbReference>
<dbReference type="Pfam" id="PF13302">
    <property type="entry name" value="Acetyltransf_3"/>
    <property type="match status" value="1"/>
</dbReference>
<proteinExistence type="inferred from homology"/>
<dbReference type="AlphaFoldDB" id="A0A9N9QKW3"/>
<dbReference type="SUPFAM" id="SSF55729">
    <property type="entry name" value="Acyl-CoA N-acyltransferases (Nat)"/>
    <property type="match status" value="1"/>
</dbReference>
<dbReference type="InterPro" id="IPR016181">
    <property type="entry name" value="Acyl_CoA_acyltransferase"/>
</dbReference>
<dbReference type="InterPro" id="IPR039135">
    <property type="entry name" value="NAT9-like"/>
</dbReference>
<dbReference type="Gene3D" id="3.40.630.30">
    <property type="match status" value="1"/>
</dbReference>
<comment type="similarity">
    <text evidence="1">Belongs to the acetyltransferase family. GNAT subfamily.</text>
</comment>
<keyword evidence="2" id="KW-0808">Transferase</keyword>
<organism evidence="5 6">
    <name type="scientific">Ceutorhynchus assimilis</name>
    <name type="common">cabbage seed weevil</name>
    <dbReference type="NCBI Taxonomy" id="467358"/>
    <lineage>
        <taxon>Eukaryota</taxon>
        <taxon>Metazoa</taxon>
        <taxon>Ecdysozoa</taxon>
        <taxon>Arthropoda</taxon>
        <taxon>Hexapoda</taxon>
        <taxon>Insecta</taxon>
        <taxon>Pterygota</taxon>
        <taxon>Neoptera</taxon>
        <taxon>Endopterygota</taxon>
        <taxon>Coleoptera</taxon>
        <taxon>Polyphaga</taxon>
        <taxon>Cucujiformia</taxon>
        <taxon>Curculionidae</taxon>
        <taxon>Ceutorhynchinae</taxon>
        <taxon>Ceutorhynchus</taxon>
    </lineage>
</organism>
<dbReference type="InterPro" id="IPR000182">
    <property type="entry name" value="GNAT_dom"/>
</dbReference>